<feature type="non-terminal residue" evidence="1">
    <location>
        <position position="1"/>
    </location>
</feature>
<evidence type="ECO:0000313" key="1">
    <source>
        <dbReference type="EMBL" id="SVB96975.1"/>
    </source>
</evidence>
<organism evidence="1">
    <name type="scientific">marine metagenome</name>
    <dbReference type="NCBI Taxonomy" id="408172"/>
    <lineage>
        <taxon>unclassified sequences</taxon>
        <taxon>metagenomes</taxon>
        <taxon>ecological metagenomes</taxon>
    </lineage>
</organism>
<reference evidence="1" key="1">
    <citation type="submission" date="2018-05" db="EMBL/GenBank/DDBJ databases">
        <authorList>
            <person name="Lanie J.A."/>
            <person name="Ng W.-L."/>
            <person name="Kazmierczak K.M."/>
            <person name="Andrzejewski T.M."/>
            <person name="Davidsen T.M."/>
            <person name="Wayne K.J."/>
            <person name="Tettelin H."/>
            <person name="Glass J.I."/>
            <person name="Rusch D."/>
            <person name="Podicherti R."/>
            <person name="Tsui H.-C.T."/>
            <person name="Winkler M.E."/>
        </authorList>
    </citation>
    <scope>NUCLEOTIDE SEQUENCE</scope>
</reference>
<name>A0A382IC81_9ZZZZ</name>
<proteinExistence type="predicted"/>
<evidence type="ECO:0008006" key="2">
    <source>
        <dbReference type="Google" id="ProtNLM"/>
    </source>
</evidence>
<dbReference type="EMBL" id="UINC01066350">
    <property type="protein sequence ID" value="SVB96975.1"/>
    <property type="molecule type" value="Genomic_DNA"/>
</dbReference>
<sequence length="192" mass="21720">VNRIGFPFGLAVSILLAQPDPYQAFLAYMNEPGGKIMEIKFSQEQYGERYESSGTFFYFGEKQYMFDAAEQRISYDNGIITTVNKIQKQVIHDQAVPGEVTIFDILTGEGESIKMGEPIIEKGMFRMPFTLLEWEMKGVIRVVPVTGEPREVILSSGEDDEIRIRVSSSEPSNGKSVTEIDLDTFEIIDLRE</sequence>
<dbReference type="AlphaFoldDB" id="A0A382IC81"/>
<accession>A0A382IC81</accession>
<gene>
    <name evidence="1" type="ORF">METZ01_LOCUS249829</name>
</gene>
<protein>
    <recommendedName>
        <fullName evidence="2">Outer membrane lipoprotein carrier protein LolA</fullName>
    </recommendedName>
</protein>